<dbReference type="OrthoDB" id="9799681at2"/>
<dbReference type="AlphaFoldDB" id="C3MHH7"/>
<evidence type="ECO:0000313" key="3">
    <source>
        <dbReference type="EMBL" id="ACP24305.1"/>
    </source>
</evidence>
<organism evidence="3 4">
    <name type="scientific">Sinorhizobium fredii (strain NBRC 101917 / NGR234)</name>
    <dbReference type="NCBI Taxonomy" id="394"/>
    <lineage>
        <taxon>Bacteria</taxon>
        <taxon>Pseudomonadati</taxon>
        <taxon>Pseudomonadota</taxon>
        <taxon>Alphaproteobacteria</taxon>
        <taxon>Hyphomicrobiales</taxon>
        <taxon>Rhizobiaceae</taxon>
        <taxon>Sinorhizobium/Ensifer group</taxon>
        <taxon>Sinorhizobium</taxon>
    </lineage>
</organism>
<dbReference type="SUPFAM" id="SSF55729">
    <property type="entry name" value="Acyl-CoA N-acyltransferases (Nat)"/>
    <property type="match status" value="1"/>
</dbReference>
<dbReference type="PANTHER" id="PTHR13947:SF37">
    <property type="entry name" value="LD18367P"/>
    <property type="match status" value="1"/>
</dbReference>
<evidence type="ECO:0000256" key="1">
    <source>
        <dbReference type="ARBA" id="ARBA00022679"/>
    </source>
</evidence>
<keyword evidence="4" id="KW-1185">Reference proteome</keyword>
<accession>C3MHH7</accession>
<dbReference type="HOGENOM" id="CLU_013985_11_7_5"/>
<dbReference type="PANTHER" id="PTHR13947">
    <property type="entry name" value="GNAT FAMILY N-ACETYLTRANSFERASE"/>
    <property type="match status" value="1"/>
</dbReference>
<dbReference type="KEGG" id="rhi:NGR_c05090"/>
<dbReference type="STRING" id="394.NGR_c05090"/>
<reference evidence="3 4" key="1">
    <citation type="journal article" date="2009" name="Appl. Environ. Microbiol.">
        <title>Rhizobium sp. strain NGR234 possesses a remarkable number of secretion systems.</title>
        <authorList>
            <person name="Schmeisser C."/>
            <person name="Liesegang H."/>
            <person name="Krysciak D."/>
            <person name="Bakkou N."/>
            <person name="Le Quere A."/>
            <person name="Wollherr A."/>
            <person name="Heinemeyer I."/>
            <person name="Morgenstern B."/>
            <person name="Pommerening-Roeser A."/>
            <person name="Flores M."/>
            <person name="Palacios R."/>
            <person name="Brenner S."/>
            <person name="Gottschalk G."/>
            <person name="Schmitz R.A."/>
            <person name="Broughton W.J."/>
            <person name="Perret X."/>
            <person name="Strittmatter A.W."/>
            <person name="Streit W.R."/>
        </authorList>
    </citation>
    <scope>NUCLEOTIDE SEQUENCE [LARGE SCALE GENOMIC DNA]</scope>
    <source>
        <strain evidence="4">NBRC 101917 / NGR234</strain>
    </source>
</reference>
<evidence type="ECO:0000313" key="4">
    <source>
        <dbReference type="Proteomes" id="UP000001054"/>
    </source>
</evidence>
<dbReference type="PATRIC" id="fig|394.7.peg.3320"/>
<dbReference type="RefSeq" id="WP_012707090.1">
    <property type="nucleotide sequence ID" value="NC_012587.1"/>
</dbReference>
<dbReference type="InterPro" id="IPR000182">
    <property type="entry name" value="GNAT_dom"/>
</dbReference>
<dbReference type="eggNOG" id="COG0456">
    <property type="taxonomic scope" value="Bacteria"/>
</dbReference>
<dbReference type="Proteomes" id="UP000001054">
    <property type="component" value="Chromosome"/>
</dbReference>
<dbReference type="EMBL" id="CP001389">
    <property type="protein sequence ID" value="ACP24305.1"/>
    <property type="molecule type" value="Genomic_DNA"/>
</dbReference>
<keyword evidence="1" id="KW-0808">Transferase</keyword>
<dbReference type="PROSITE" id="PS51186">
    <property type="entry name" value="GNAT"/>
    <property type="match status" value="1"/>
</dbReference>
<proteinExistence type="predicted"/>
<protein>
    <submittedName>
        <fullName evidence="3">Acetyltransferase</fullName>
    </submittedName>
</protein>
<dbReference type="InterPro" id="IPR016181">
    <property type="entry name" value="Acyl_CoA_acyltransferase"/>
</dbReference>
<dbReference type="InterPro" id="IPR050769">
    <property type="entry name" value="NAT_camello-type"/>
</dbReference>
<dbReference type="GO" id="GO:0008080">
    <property type="term" value="F:N-acetyltransferase activity"/>
    <property type="evidence" value="ECO:0007669"/>
    <property type="project" value="InterPro"/>
</dbReference>
<gene>
    <name evidence="3" type="ordered locus">NGR_c05090</name>
</gene>
<evidence type="ECO:0000259" key="2">
    <source>
        <dbReference type="PROSITE" id="PS51186"/>
    </source>
</evidence>
<dbReference type="Pfam" id="PF00583">
    <property type="entry name" value="Acetyltransf_1"/>
    <property type="match status" value="1"/>
</dbReference>
<name>C3MHH7_SINFN</name>
<feature type="domain" description="N-acetyltransferase" evidence="2">
    <location>
        <begin position="9"/>
        <end position="161"/>
    </location>
</feature>
<dbReference type="Gene3D" id="3.40.630.30">
    <property type="match status" value="1"/>
</dbReference>
<sequence length="167" mass="18550">MISQAGDSLEIRRFSTSDEQGVIDVILPIQREEFGIAITAEDQQDLRAIPEFYQSGNGDFWIAAAGERIVGTIALKDIGGAEAALRKMFVASAFRGREHAVAARLLDALLAHAERRNIEAIYLGTTEKFLAAHRFYEKNGFVEIAMQDLPASFPVMGVDTKFYVRRI</sequence>